<keyword evidence="3" id="KW-1185">Reference proteome</keyword>
<dbReference type="AlphaFoldDB" id="A0A545SWU0"/>
<reference evidence="2 3" key="1">
    <citation type="submission" date="2019-06" db="EMBL/GenBank/DDBJ databases">
        <title>A novel species of marine bacteria.</title>
        <authorList>
            <person name="Wang Y."/>
        </authorList>
    </citation>
    <scope>NUCLEOTIDE SEQUENCE [LARGE SCALE GENOMIC DNA]</scope>
    <source>
        <strain evidence="2 3">MA1-10</strain>
    </source>
</reference>
<accession>A0A545SWU0</accession>
<proteinExistence type="predicted"/>
<protein>
    <submittedName>
        <fullName evidence="2">Uncharacterized protein</fullName>
    </submittedName>
</protein>
<evidence type="ECO:0000313" key="2">
    <source>
        <dbReference type="EMBL" id="TQV69414.1"/>
    </source>
</evidence>
<feature type="compositionally biased region" description="Polar residues" evidence="1">
    <location>
        <begin position="75"/>
        <end position="87"/>
    </location>
</feature>
<dbReference type="PROSITE" id="PS51257">
    <property type="entry name" value="PROKAR_LIPOPROTEIN"/>
    <property type="match status" value="1"/>
</dbReference>
<gene>
    <name evidence="2" type="ORF">FIL88_07670</name>
</gene>
<name>A0A545SWU0_9RHOB</name>
<dbReference type="RefSeq" id="WP_142853162.1">
    <property type="nucleotide sequence ID" value="NZ_FXWW01000001.1"/>
</dbReference>
<feature type="region of interest" description="Disordered" evidence="1">
    <location>
        <begin position="55"/>
        <end position="101"/>
    </location>
</feature>
<evidence type="ECO:0000313" key="3">
    <source>
        <dbReference type="Proteomes" id="UP000315816"/>
    </source>
</evidence>
<organism evidence="2 3">
    <name type="scientific">Aliiroseovarius halocynthiae</name>
    <dbReference type="NCBI Taxonomy" id="985055"/>
    <lineage>
        <taxon>Bacteria</taxon>
        <taxon>Pseudomonadati</taxon>
        <taxon>Pseudomonadota</taxon>
        <taxon>Alphaproteobacteria</taxon>
        <taxon>Rhodobacterales</taxon>
        <taxon>Paracoccaceae</taxon>
        <taxon>Aliiroseovarius</taxon>
    </lineage>
</organism>
<dbReference type="EMBL" id="VICH01000004">
    <property type="protein sequence ID" value="TQV69414.1"/>
    <property type="molecule type" value="Genomic_DNA"/>
</dbReference>
<comment type="caution">
    <text evidence="2">The sequence shown here is derived from an EMBL/GenBank/DDBJ whole genome shotgun (WGS) entry which is preliminary data.</text>
</comment>
<sequence>MVKNYSYVLLIGLLGFGCTNTGDSGGCDEWYEVEVIEDGQVVSRDYICGQYDPASTDHSVLPDNEAVEASDEGALQSNPTTEQSSADTLAAAHPEAKNRAF</sequence>
<evidence type="ECO:0000256" key="1">
    <source>
        <dbReference type="SAM" id="MobiDB-lite"/>
    </source>
</evidence>
<dbReference type="Proteomes" id="UP000315816">
    <property type="component" value="Unassembled WGS sequence"/>
</dbReference>